<gene>
    <name evidence="3" type="ORF">GOP47_0022139</name>
</gene>
<name>A0A9D4Z7K0_ADICA</name>
<proteinExistence type="predicted"/>
<dbReference type="GO" id="GO:0003723">
    <property type="term" value="F:RNA binding"/>
    <property type="evidence" value="ECO:0007669"/>
    <property type="project" value="InterPro"/>
</dbReference>
<dbReference type="Proteomes" id="UP000886520">
    <property type="component" value="Chromosome 21"/>
</dbReference>
<evidence type="ECO:0000256" key="1">
    <source>
        <dbReference type="ARBA" id="ARBA00022737"/>
    </source>
</evidence>
<evidence type="ECO:0000313" key="4">
    <source>
        <dbReference type="Proteomes" id="UP000886520"/>
    </source>
</evidence>
<dbReference type="FunFam" id="1.25.40.10:FF:000031">
    <property type="entry name" value="Pentatricopeptide repeat-containing protein mitochondrial"/>
    <property type="match status" value="1"/>
</dbReference>
<feature type="repeat" description="PPR" evidence="2">
    <location>
        <begin position="412"/>
        <end position="446"/>
    </location>
</feature>
<comment type="caution">
    <text evidence="3">The sequence shown here is derived from an EMBL/GenBank/DDBJ whole genome shotgun (WGS) entry which is preliminary data.</text>
</comment>
<dbReference type="InterPro" id="IPR011990">
    <property type="entry name" value="TPR-like_helical_dom_sf"/>
</dbReference>
<sequence>MQATLRVSHSLNAMVEASASVENYYAKLKTIDNGASAIEHVPSVESFSAMLRDCRNKKNIQLAKTAHDLICLNGLEGHHSLENFLVSMFVDCEGFCIAQQVFKKLLHPNEYSWSSLMQAYIGSRDFESALLAYQVLQVESITPNEPIYIAALKACVRLARVKTGQQLHFEISKEGFEKDLYVGSTLVDLYCKCGFLEEAHAVLLELPTRDVVLWTTLIAGYTKQGLGKEALKCLKEMKLDGVSPDNFAFVCGLKACSSIGALDSGRQLHAELKEMGRIKDHVVASAVVDFYAKCGSLVEVREVFDEMQVRDVVTWTTLIRGYTEQGLGEEALACFEQMQIDGVLPDAISLVCSLKACGYAGASEIGRELNNVIYKCGYEGEAFVGNMLVDMYVNCKLLSEAYLVFEKLEKKDAITWNTLLAGYAELELGDEALGCLEKMASERTPPDEVTFLYILKTYASAVSRDLGQLVHTDLVKYRGRCQYVHTEIAKYGYEKDDLLQNALVALYIRCGLLEEAWKVFDGFPAKDVISWNVLIEGFTELGLAEEALSFLEQMHAEGVLPDAVTYLCSIRACGILGAFDTGRSLHAEISEREIESATLSSSSKRVIYVKSGIESEMILATALIHMYGRCGSMGDAVLVFNANFRKDLVIWNALLTAFALQGDSYQVFLLFQKMMVNGQKPNAVTFLAMLTVCSHAGLVEKSCDYIECMSKKYCITPTMKHFTCLVDVLGRSGRLEEAAVVLAEMRMQPDLVLWSSMLGACGKWSNREIGNHAFEGAVSLDESHSVAFTSLSNIYMDRAEDDYG</sequence>
<evidence type="ECO:0000256" key="2">
    <source>
        <dbReference type="PROSITE-ProRule" id="PRU00708"/>
    </source>
</evidence>
<feature type="repeat" description="PPR" evidence="2">
    <location>
        <begin position="647"/>
        <end position="681"/>
    </location>
</feature>
<dbReference type="EMBL" id="JABFUD020000021">
    <property type="protein sequence ID" value="KAI5063592.1"/>
    <property type="molecule type" value="Genomic_DNA"/>
</dbReference>
<feature type="repeat" description="PPR" evidence="2">
    <location>
        <begin position="311"/>
        <end position="345"/>
    </location>
</feature>
<feature type="repeat" description="PPR" evidence="2">
    <location>
        <begin position="109"/>
        <end position="143"/>
    </location>
</feature>
<dbReference type="Pfam" id="PF13041">
    <property type="entry name" value="PPR_2"/>
    <property type="match status" value="5"/>
</dbReference>
<protein>
    <recommendedName>
        <fullName evidence="5">Pentatricopeptide repeat-containing protein</fullName>
    </recommendedName>
</protein>
<dbReference type="PANTHER" id="PTHR24015">
    <property type="entry name" value="OS07G0578800 PROTEIN-RELATED"/>
    <property type="match status" value="1"/>
</dbReference>
<dbReference type="InterPro" id="IPR002885">
    <property type="entry name" value="PPR_rpt"/>
</dbReference>
<dbReference type="Pfam" id="PF01535">
    <property type="entry name" value="PPR"/>
    <property type="match status" value="2"/>
</dbReference>
<accession>A0A9D4Z7K0</accession>
<dbReference type="Gene3D" id="1.25.40.10">
    <property type="entry name" value="Tetratricopeptide repeat domain"/>
    <property type="match status" value="6"/>
</dbReference>
<feature type="repeat" description="PPR" evidence="2">
    <location>
        <begin position="210"/>
        <end position="244"/>
    </location>
</feature>
<dbReference type="InterPro" id="IPR046960">
    <property type="entry name" value="PPR_At4g14850-like_plant"/>
</dbReference>
<evidence type="ECO:0000313" key="3">
    <source>
        <dbReference type="EMBL" id="KAI5063592.1"/>
    </source>
</evidence>
<evidence type="ECO:0008006" key="5">
    <source>
        <dbReference type="Google" id="ProtNLM"/>
    </source>
</evidence>
<reference evidence="3" key="1">
    <citation type="submission" date="2021-01" db="EMBL/GenBank/DDBJ databases">
        <title>Adiantum capillus-veneris genome.</title>
        <authorList>
            <person name="Fang Y."/>
            <person name="Liao Q."/>
        </authorList>
    </citation>
    <scope>NUCLEOTIDE SEQUENCE</scope>
    <source>
        <strain evidence="3">H3</strain>
        <tissue evidence="3">Leaf</tissue>
    </source>
</reference>
<keyword evidence="4" id="KW-1185">Reference proteome</keyword>
<dbReference type="PANTHER" id="PTHR24015:SF548">
    <property type="entry name" value="OS08G0340900 PROTEIN"/>
    <property type="match status" value="1"/>
</dbReference>
<dbReference type="FunFam" id="1.25.40.10:FF:000344">
    <property type="entry name" value="Pentatricopeptide repeat-containing protein"/>
    <property type="match status" value="1"/>
</dbReference>
<keyword evidence="1" id="KW-0677">Repeat</keyword>
<dbReference type="AlphaFoldDB" id="A0A9D4Z7K0"/>
<dbReference type="OrthoDB" id="185373at2759"/>
<feature type="repeat" description="PPR" evidence="2">
    <location>
        <begin position="527"/>
        <end position="561"/>
    </location>
</feature>
<dbReference type="FunFam" id="1.25.40.10:FF:000242">
    <property type="entry name" value="Pentatricopeptide repeat-containing protein"/>
    <property type="match status" value="1"/>
</dbReference>
<dbReference type="PROSITE" id="PS51375">
    <property type="entry name" value="PPR"/>
    <property type="match status" value="6"/>
</dbReference>
<organism evidence="3 4">
    <name type="scientific">Adiantum capillus-veneris</name>
    <name type="common">Maidenhair fern</name>
    <dbReference type="NCBI Taxonomy" id="13818"/>
    <lineage>
        <taxon>Eukaryota</taxon>
        <taxon>Viridiplantae</taxon>
        <taxon>Streptophyta</taxon>
        <taxon>Embryophyta</taxon>
        <taxon>Tracheophyta</taxon>
        <taxon>Polypodiopsida</taxon>
        <taxon>Polypodiidae</taxon>
        <taxon>Polypodiales</taxon>
        <taxon>Pteridineae</taxon>
        <taxon>Pteridaceae</taxon>
        <taxon>Vittarioideae</taxon>
        <taxon>Adiantum</taxon>
    </lineage>
</organism>
<dbReference type="NCBIfam" id="TIGR00756">
    <property type="entry name" value="PPR"/>
    <property type="match status" value="6"/>
</dbReference>
<dbReference type="GO" id="GO:0009451">
    <property type="term" value="P:RNA modification"/>
    <property type="evidence" value="ECO:0007669"/>
    <property type="project" value="InterPro"/>
</dbReference>